<sequence length="149" mass="17057">MELTRRPDIHGPSSPPAEVGLGLERSTSVSRARVSFFGRLVLHRWSSSRHRIEVWRRNHSTSEFQDLEGRRKKTYGLLGRRVLSVLAAGRGRAIVSLLLRLRIGHFSRCRGFFLKKNRKARWCRWDDVEIKLESWLVRALGGGLGVAAN</sequence>
<dbReference type="Proteomes" id="UP000240883">
    <property type="component" value="Unassembled WGS sequence"/>
</dbReference>
<feature type="region of interest" description="Disordered" evidence="1">
    <location>
        <begin position="1"/>
        <end position="22"/>
    </location>
</feature>
<dbReference type="AlphaFoldDB" id="A0A2T2NNY0"/>
<evidence type="ECO:0000313" key="3">
    <source>
        <dbReference type="Proteomes" id="UP000240883"/>
    </source>
</evidence>
<proteinExistence type="predicted"/>
<dbReference type="EMBL" id="KZ678135">
    <property type="protein sequence ID" value="PSN67100.1"/>
    <property type="molecule type" value="Genomic_DNA"/>
</dbReference>
<organism evidence="2 3">
    <name type="scientific">Corynespora cassiicola Philippines</name>
    <dbReference type="NCBI Taxonomy" id="1448308"/>
    <lineage>
        <taxon>Eukaryota</taxon>
        <taxon>Fungi</taxon>
        <taxon>Dikarya</taxon>
        <taxon>Ascomycota</taxon>
        <taxon>Pezizomycotina</taxon>
        <taxon>Dothideomycetes</taxon>
        <taxon>Pleosporomycetidae</taxon>
        <taxon>Pleosporales</taxon>
        <taxon>Corynesporascaceae</taxon>
        <taxon>Corynespora</taxon>
    </lineage>
</organism>
<keyword evidence="3" id="KW-1185">Reference proteome</keyword>
<protein>
    <submittedName>
        <fullName evidence="2">Uncharacterized protein</fullName>
    </submittedName>
</protein>
<reference evidence="2 3" key="1">
    <citation type="journal article" date="2018" name="Front. Microbiol.">
        <title>Genome-Wide Analysis of Corynespora cassiicola Leaf Fall Disease Putative Effectors.</title>
        <authorList>
            <person name="Lopez D."/>
            <person name="Ribeiro S."/>
            <person name="Label P."/>
            <person name="Fumanal B."/>
            <person name="Venisse J.S."/>
            <person name="Kohler A."/>
            <person name="de Oliveira R.R."/>
            <person name="Labutti K."/>
            <person name="Lipzen A."/>
            <person name="Lail K."/>
            <person name="Bauer D."/>
            <person name="Ohm R.A."/>
            <person name="Barry K.W."/>
            <person name="Spatafora J."/>
            <person name="Grigoriev I.V."/>
            <person name="Martin F.M."/>
            <person name="Pujade-Renaud V."/>
        </authorList>
    </citation>
    <scope>NUCLEOTIDE SEQUENCE [LARGE SCALE GENOMIC DNA]</scope>
    <source>
        <strain evidence="2 3">Philippines</strain>
    </source>
</reference>
<evidence type="ECO:0000256" key="1">
    <source>
        <dbReference type="SAM" id="MobiDB-lite"/>
    </source>
</evidence>
<gene>
    <name evidence="2" type="ORF">BS50DRAFT_381831</name>
</gene>
<evidence type="ECO:0000313" key="2">
    <source>
        <dbReference type="EMBL" id="PSN67100.1"/>
    </source>
</evidence>
<name>A0A2T2NNY0_CORCC</name>
<accession>A0A2T2NNY0</accession>